<gene>
    <name evidence="1" type="ORF">H9882_00165</name>
</gene>
<evidence type="ECO:0000313" key="1">
    <source>
        <dbReference type="EMBL" id="MBU3805308.1"/>
    </source>
</evidence>
<dbReference type="AlphaFoldDB" id="A0A948T0A3"/>
<protein>
    <submittedName>
        <fullName evidence="1">Uncharacterized protein</fullName>
    </submittedName>
</protein>
<accession>A0A948T0A3</accession>
<dbReference type="EMBL" id="JAHLFP010000001">
    <property type="protein sequence ID" value="MBU3805308.1"/>
    <property type="molecule type" value="Genomic_DNA"/>
</dbReference>
<reference evidence="1" key="1">
    <citation type="journal article" date="2021" name="PeerJ">
        <title>Extensive microbial diversity within the chicken gut microbiome revealed by metagenomics and culture.</title>
        <authorList>
            <person name="Gilroy R."/>
            <person name="Ravi A."/>
            <person name="Getino M."/>
            <person name="Pursley I."/>
            <person name="Horton D.L."/>
            <person name="Alikhan N.F."/>
            <person name="Baker D."/>
            <person name="Gharbi K."/>
            <person name="Hall N."/>
            <person name="Watson M."/>
            <person name="Adriaenssens E.M."/>
            <person name="Foster-Nyarko E."/>
            <person name="Jarju S."/>
            <person name="Secka A."/>
            <person name="Antonio M."/>
            <person name="Oren A."/>
            <person name="Chaudhuri R.R."/>
            <person name="La Ragione R."/>
            <person name="Hildebrand F."/>
            <person name="Pallen M.J."/>
        </authorList>
    </citation>
    <scope>NUCLEOTIDE SEQUENCE</scope>
    <source>
        <strain evidence="1">B5_2728</strain>
    </source>
</reference>
<reference evidence="1" key="2">
    <citation type="submission" date="2021-04" db="EMBL/GenBank/DDBJ databases">
        <authorList>
            <person name="Gilroy R."/>
        </authorList>
    </citation>
    <scope>NUCLEOTIDE SEQUENCE</scope>
    <source>
        <strain evidence="1">B5_2728</strain>
    </source>
</reference>
<proteinExistence type="predicted"/>
<name>A0A948T0A3_9FIRM</name>
<dbReference type="Proteomes" id="UP000713596">
    <property type="component" value="Unassembled WGS sequence"/>
</dbReference>
<organism evidence="1 2">
    <name type="scientific">Candidatus Allofournierella pullistercoris</name>
    <dbReference type="NCBI Taxonomy" id="2838597"/>
    <lineage>
        <taxon>Bacteria</taxon>
        <taxon>Bacillati</taxon>
        <taxon>Bacillota</taxon>
        <taxon>Clostridia</taxon>
        <taxon>Eubacteriales</taxon>
        <taxon>Oscillospiraceae</taxon>
        <taxon>Allofournierella</taxon>
    </lineage>
</organism>
<comment type="caution">
    <text evidence="1">The sequence shown here is derived from an EMBL/GenBank/DDBJ whole genome shotgun (WGS) entry which is preliminary data.</text>
</comment>
<evidence type="ECO:0000313" key="2">
    <source>
        <dbReference type="Proteomes" id="UP000713596"/>
    </source>
</evidence>
<sequence>MYHYYYVNNNQTLNPGLHHEVHTKEHAEQLGIRSAQYVGYFESEVEAVAHAKKIYLDADGCAICCPKAHRG</sequence>